<evidence type="ECO:0000313" key="2">
    <source>
        <dbReference type="EMBL" id="ACO64174.1"/>
    </source>
</evidence>
<dbReference type="Proteomes" id="UP000002009">
    <property type="component" value="Chromosome 6"/>
</dbReference>
<feature type="compositionally biased region" description="Low complexity" evidence="1">
    <location>
        <begin position="1"/>
        <end position="16"/>
    </location>
</feature>
<feature type="compositionally biased region" description="Basic and acidic residues" evidence="1">
    <location>
        <begin position="225"/>
        <end position="243"/>
    </location>
</feature>
<dbReference type="Gene3D" id="1.10.418.90">
    <property type="entry name" value="Protein of unknown function DUF1823"/>
    <property type="match status" value="1"/>
</dbReference>
<keyword evidence="3" id="KW-1185">Reference proteome</keyword>
<dbReference type="eggNOG" id="ENOG502S188">
    <property type="taxonomic scope" value="Eukaryota"/>
</dbReference>
<dbReference type="InterPro" id="IPR014952">
    <property type="entry name" value="DUF1823"/>
</dbReference>
<dbReference type="GeneID" id="8244562"/>
<feature type="region of interest" description="Disordered" evidence="1">
    <location>
        <begin position="225"/>
        <end position="255"/>
    </location>
</feature>
<feature type="compositionally biased region" description="Polar residues" evidence="1">
    <location>
        <begin position="244"/>
        <end position="255"/>
    </location>
</feature>
<reference evidence="2 3" key="1">
    <citation type="journal article" date="2009" name="Science">
        <title>Green evolution and dynamic adaptations revealed by genomes of the marine picoeukaryotes Micromonas.</title>
        <authorList>
            <person name="Worden A.Z."/>
            <person name="Lee J.H."/>
            <person name="Mock T."/>
            <person name="Rouze P."/>
            <person name="Simmons M.P."/>
            <person name="Aerts A.L."/>
            <person name="Allen A.E."/>
            <person name="Cuvelier M.L."/>
            <person name="Derelle E."/>
            <person name="Everett M.V."/>
            <person name="Foulon E."/>
            <person name="Grimwood J."/>
            <person name="Gundlach H."/>
            <person name="Henrissat B."/>
            <person name="Napoli C."/>
            <person name="McDonald S.M."/>
            <person name="Parker M.S."/>
            <person name="Rombauts S."/>
            <person name="Salamov A."/>
            <person name="Von Dassow P."/>
            <person name="Badger J.H."/>
            <person name="Coutinho P.M."/>
            <person name="Demir E."/>
            <person name="Dubchak I."/>
            <person name="Gentemann C."/>
            <person name="Eikrem W."/>
            <person name="Gready J.E."/>
            <person name="John U."/>
            <person name="Lanier W."/>
            <person name="Lindquist E.A."/>
            <person name="Lucas S."/>
            <person name="Mayer K.F."/>
            <person name="Moreau H."/>
            <person name="Not F."/>
            <person name="Otillar R."/>
            <person name="Panaud O."/>
            <person name="Pangilinan J."/>
            <person name="Paulsen I."/>
            <person name="Piegu B."/>
            <person name="Poliakov A."/>
            <person name="Robbens S."/>
            <person name="Schmutz J."/>
            <person name="Toulza E."/>
            <person name="Wyss T."/>
            <person name="Zelensky A."/>
            <person name="Zhou K."/>
            <person name="Armbrust E.V."/>
            <person name="Bhattacharya D."/>
            <person name="Goodenough U.W."/>
            <person name="Van de Peer Y."/>
            <person name="Grigoriev I.V."/>
        </authorList>
    </citation>
    <scope>NUCLEOTIDE SEQUENCE [LARGE SCALE GENOMIC DNA]</scope>
    <source>
        <strain evidence="3">RCC299 / NOUM17</strain>
    </source>
</reference>
<accession>C1E8L5</accession>
<organism evidence="2 3">
    <name type="scientific">Micromonas commoda (strain RCC299 / NOUM17 / CCMP2709)</name>
    <name type="common">Picoplanktonic green alga</name>
    <dbReference type="NCBI Taxonomy" id="296587"/>
    <lineage>
        <taxon>Eukaryota</taxon>
        <taxon>Viridiplantae</taxon>
        <taxon>Chlorophyta</taxon>
        <taxon>Mamiellophyceae</taxon>
        <taxon>Mamiellales</taxon>
        <taxon>Mamiellaceae</taxon>
        <taxon>Micromonas</taxon>
    </lineage>
</organism>
<dbReference type="RefSeq" id="XP_002502916.1">
    <property type="nucleotide sequence ID" value="XM_002502870.1"/>
</dbReference>
<dbReference type="AlphaFoldDB" id="C1E8L5"/>
<dbReference type="OMA" id="PWDDAND"/>
<name>C1E8L5_MICCC</name>
<dbReference type="InParanoid" id="C1E8L5"/>
<dbReference type="EMBL" id="CP001327">
    <property type="protein sequence ID" value="ACO64174.1"/>
    <property type="molecule type" value="Genomic_DNA"/>
</dbReference>
<dbReference type="Pfam" id="PF08853">
    <property type="entry name" value="DUF1823"/>
    <property type="match status" value="1"/>
</dbReference>
<evidence type="ECO:0000256" key="1">
    <source>
        <dbReference type="SAM" id="MobiDB-lite"/>
    </source>
</evidence>
<evidence type="ECO:0000313" key="3">
    <source>
        <dbReference type="Proteomes" id="UP000002009"/>
    </source>
</evidence>
<dbReference type="OrthoDB" id="4311at2759"/>
<sequence length="255" mass="28034">MLAALAPRALPARTAPAPRPRFARASAPSAARAPSRAAPRASGDADKVGTVVGGVAGPDEGPIDESSFGATPWDPADGEDPISDEVLLKIVLSQISDQEVNELVWTALGYVKEIELDMETLTGKEVWKPTNVFPKWAAAYPEAPDVIGVTRKYWPEIDAPVKAACAALTRSVADDHKQGLKKTLRRLGWKGYRMDGLTPNMTRRAQAANWLLYYRRELRGVPIEELKRRREERRKREEAEQRTDAPTGTTKQGVV</sequence>
<feature type="region of interest" description="Disordered" evidence="1">
    <location>
        <begin position="1"/>
        <end position="79"/>
    </location>
</feature>
<gene>
    <name evidence="2" type="ORF">MICPUN_59417</name>
</gene>
<proteinExistence type="predicted"/>
<dbReference type="KEGG" id="mis:MICPUN_59417"/>
<feature type="compositionally biased region" description="Low complexity" evidence="1">
    <location>
        <begin position="23"/>
        <end position="41"/>
    </location>
</feature>
<protein>
    <submittedName>
        <fullName evidence="2">Uncharacterized protein</fullName>
    </submittedName>
</protein>